<dbReference type="HAMAP" id="MF_00165">
    <property type="entry name" value="Thymidylate_kinase"/>
    <property type="match status" value="1"/>
</dbReference>
<dbReference type="GO" id="GO:0006233">
    <property type="term" value="P:dTDP biosynthetic process"/>
    <property type="evidence" value="ECO:0007669"/>
    <property type="project" value="InterPro"/>
</dbReference>
<evidence type="ECO:0000313" key="11">
    <source>
        <dbReference type="Proteomes" id="UP000245609"/>
    </source>
</evidence>
<dbReference type="GO" id="GO:0005634">
    <property type="term" value="C:nucleus"/>
    <property type="evidence" value="ECO:0007669"/>
    <property type="project" value="TreeGrafter"/>
</dbReference>
<dbReference type="EC" id="2.7.4.9" evidence="3"/>
<dbReference type="InterPro" id="IPR039430">
    <property type="entry name" value="Thymidylate_kin-like_dom"/>
</dbReference>
<dbReference type="PANTHER" id="PTHR10344">
    <property type="entry name" value="THYMIDYLATE KINASE"/>
    <property type="match status" value="1"/>
</dbReference>
<evidence type="ECO:0000256" key="8">
    <source>
        <dbReference type="ARBA" id="ARBA00022840"/>
    </source>
</evidence>
<comment type="pathway">
    <text evidence="1">Pyrimidine metabolism; dTTP biosynthesis.</text>
</comment>
<protein>
    <recommendedName>
        <fullName evidence="3">dTMP kinase</fullName>
        <ecNumber evidence="3">2.7.4.9</ecNumber>
    </recommendedName>
</protein>
<dbReference type="Proteomes" id="UP000245609">
    <property type="component" value="Unassembled WGS sequence"/>
</dbReference>
<keyword evidence="8" id="KW-0067">ATP-binding</keyword>
<dbReference type="GO" id="GO:0005524">
    <property type="term" value="F:ATP binding"/>
    <property type="evidence" value="ECO:0007669"/>
    <property type="project" value="UniProtKB-KW"/>
</dbReference>
<dbReference type="Pfam" id="PF02223">
    <property type="entry name" value="Thymidylate_kin"/>
    <property type="match status" value="2"/>
</dbReference>
<evidence type="ECO:0000313" key="10">
    <source>
        <dbReference type="EMBL" id="PVV05320.1"/>
    </source>
</evidence>
<evidence type="ECO:0000256" key="4">
    <source>
        <dbReference type="ARBA" id="ARBA00022679"/>
    </source>
</evidence>
<feature type="domain" description="Thymidylate kinase-like" evidence="9">
    <location>
        <begin position="11"/>
        <end position="61"/>
    </location>
</feature>
<gene>
    <name evidence="10" type="ORF">BB560_000166</name>
</gene>
<dbReference type="InterPro" id="IPR027417">
    <property type="entry name" value="P-loop_NTPase"/>
</dbReference>
<feature type="domain" description="Thymidylate kinase-like" evidence="9">
    <location>
        <begin position="74"/>
        <end position="202"/>
    </location>
</feature>
<keyword evidence="7" id="KW-0418">Kinase</keyword>
<dbReference type="SUPFAM" id="SSF52540">
    <property type="entry name" value="P-loop containing nucleoside triphosphate hydrolases"/>
    <property type="match status" value="1"/>
</dbReference>
<keyword evidence="4" id="KW-0808">Transferase</keyword>
<dbReference type="AlphaFoldDB" id="A0A2T9ZL92"/>
<accession>A0A2T9ZL92</accession>
<dbReference type="GO" id="GO:0005829">
    <property type="term" value="C:cytosol"/>
    <property type="evidence" value="ECO:0007669"/>
    <property type="project" value="TreeGrafter"/>
</dbReference>
<dbReference type="PANTHER" id="PTHR10344:SF1">
    <property type="entry name" value="THYMIDYLATE KINASE"/>
    <property type="match status" value="1"/>
</dbReference>
<evidence type="ECO:0000259" key="9">
    <source>
        <dbReference type="Pfam" id="PF02223"/>
    </source>
</evidence>
<comment type="caution">
    <text evidence="10">The sequence shown here is derived from an EMBL/GenBank/DDBJ whole genome shotgun (WGS) entry which is preliminary data.</text>
</comment>
<proteinExistence type="inferred from homology"/>
<dbReference type="Gene3D" id="3.40.50.300">
    <property type="entry name" value="P-loop containing nucleotide triphosphate hydrolases"/>
    <property type="match status" value="1"/>
</dbReference>
<dbReference type="GO" id="GO:0006227">
    <property type="term" value="P:dUDP biosynthetic process"/>
    <property type="evidence" value="ECO:0007669"/>
    <property type="project" value="TreeGrafter"/>
</dbReference>
<dbReference type="GO" id="GO:0005739">
    <property type="term" value="C:mitochondrion"/>
    <property type="evidence" value="ECO:0007669"/>
    <property type="project" value="TreeGrafter"/>
</dbReference>
<dbReference type="PROSITE" id="PS01331">
    <property type="entry name" value="THYMIDYLATE_KINASE"/>
    <property type="match status" value="1"/>
</dbReference>
<dbReference type="STRING" id="133381.A0A2T9ZL92"/>
<evidence type="ECO:0000256" key="6">
    <source>
        <dbReference type="ARBA" id="ARBA00022741"/>
    </source>
</evidence>
<dbReference type="GO" id="GO:0004798">
    <property type="term" value="F:dTMP kinase activity"/>
    <property type="evidence" value="ECO:0007669"/>
    <property type="project" value="UniProtKB-EC"/>
</dbReference>
<keyword evidence="11" id="KW-1185">Reference proteome</keyword>
<evidence type="ECO:0000256" key="5">
    <source>
        <dbReference type="ARBA" id="ARBA00022727"/>
    </source>
</evidence>
<dbReference type="InterPro" id="IPR018094">
    <property type="entry name" value="Thymidylate_kinase"/>
</dbReference>
<dbReference type="OrthoDB" id="425602at2759"/>
<dbReference type="GO" id="GO:0004550">
    <property type="term" value="F:nucleoside diphosphate kinase activity"/>
    <property type="evidence" value="ECO:0007669"/>
    <property type="project" value="TreeGrafter"/>
</dbReference>
<name>A0A2T9ZL92_9FUNG</name>
<comment type="similarity">
    <text evidence="2">Belongs to the thymidylate kinase family.</text>
</comment>
<organism evidence="10 11">
    <name type="scientific">Smittium megazygosporum</name>
    <dbReference type="NCBI Taxonomy" id="133381"/>
    <lineage>
        <taxon>Eukaryota</taxon>
        <taxon>Fungi</taxon>
        <taxon>Fungi incertae sedis</taxon>
        <taxon>Zoopagomycota</taxon>
        <taxon>Kickxellomycotina</taxon>
        <taxon>Harpellomycetes</taxon>
        <taxon>Harpellales</taxon>
        <taxon>Legeriomycetaceae</taxon>
        <taxon>Smittium</taxon>
    </lineage>
</organism>
<evidence type="ECO:0000256" key="1">
    <source>
        <dbReference type="ARBA" id="ARBA00004992"/>
    </source>
</evidence>
<keyword evidence="5" id="KW-0545">Nucleotide biosynthesis</keyword>
<evidence type="ECO:0000256" key="2">
    <source>
        <dbReference type="ARBA" id="ARBA00009776"/>
    </source>
</evidence>
<reference evidence="10 11" key="1">
    <citation type="journal article" date="2018" name="MBio">
        <title>Comparative Genomics Reveals the Core Gene Toolbox for the Fungus-Insect Symbiosis.</title>
        <authorList>
            <person name="Wang Y."/>
            <person name="Stata M."/>
            <person name="Wang W."/>
            <person name="Stajich J.E."/>
            <person name="White M.M."/>
            <person name="Moncalvo J.M."/>
        </authorList>
    </citation>
    <scope>NUCLEOTIDE SEQUENCE [LARGE SCALE GENOMIC DNA]</scope>
    <source>
        <strain evidence="10 11">SC-DP-2</strain>
    </source>
</reference>
<dbReference type="EMBL" id="MBFS01000016">
    <property type="protein sequence ID" value="PVV05320.1"/>
    <property type="molecule type" value="Genomic_DNA"/>
</dbReference>
<dbReference type="InterPro" id="IPR018095">
    <property type="entry name" value="Thymidylate_kin_CS"/>
</dbReference>
<dbReference type="GO" id="GO:0006235">
    <property type="term" value="P:dTTP biosynthetic process"/>
    <property type="evidence" value="ECO:0007669"/>
    <property type="project" value="TreeGrafter"/>
</dbReference>
<evidence type="ECO:0000256" key="3">
    <source>
        <dbReference type="ARBA" id="ARBA00012980"/>
    </source>
</evidence>
<sequence>MAAKRGKFILFEGLDRSGKSTQTRLLLNAIRQRGKQAEQLSFPDRKTLIGKLIGDYLRGSSKPASSEGKDKIQIENSETLVDEKSKDIKQTENESVLDDKAIHLLFSANRWEKQTLMRKLLDSGVDLVVDRYIYSGIAFSCAKGMDFDWCKAPDVGLIAPDLVVFLNVNIEESTAREGFGSERYETRQFQSLVLKQFQKLEKMAVPQSSNHSLDVVSQQPLWITINASQSIDSISKSVISYYNSLQDKSPGDYFIFK</sequence>
<evidence type="ECO:0000256" key="7">
    <source>
        <dbReference type="ARBA" id="ARBA00022777"/>
    </source>
</evidence>
<keyword evidence="6" id="KW-0547">Nucleotide-binding</keyword>